<gene>
    <name evidence="1" type="ORF">BJI46_10730</name>
</gene>
<dbReference type="EMBL" id="MKKK01000013">
    <property type="protein sequence ID" value="OEY97090.1"/>
    <property type="molecule type" value="Genomic_DNA"/>
</dbReference>
<dbReference type="Proteomes" id="UP000185895">
    <property type="component" value="Unassembled WGS sequence"/>
</dbReference>
<protein>
    <submittedName>
        <fullName evidence="1">Uncharacterized protein</fullName>
    </submittedName>
</protein>
<dbReference type="PANTHER" id="PTHR34309:SF1">
    <property type="entry name" value="PROTEIN GLCG"/>
    <property type="match status" value="1"/>
</dbReference>
<dbReference type="InterPro" id="IPR038084">
    <property type="entry name" value="PduO/GlcC-like_sf"/>
</dbReference>
<dbReference type="Gene3D" id="3.30.450.150">
    <property type="entry name" value="Haem-degrading domain"/>
    <property type="match status" value="1"/>
</dbReference>
<dbReference type="InterPro" id="IPR052517">
    <property type="entry name" value="GlcG_carb_metab_protein"/>
</dbReference>
<organism evidence="1 2">
    <name type="scientific">Acinetobacter qingfengensis</name>
    <dbReference type="NCBI Taxonomy" id="1262585"/>
    <lineage>
        <taxon>Bacteria</taxon>
        <taxon>Pseudomonadati</taxon>
        <taxon>Pseudomonadota</taxon>
        <taxon>Gammaproteobacteria</taxon>
        <taxon>Moraxellales</taxon>
        <taxon>Moraxellaceae</taxon>
        <taxon>Acinetobacter</taxon>
    </lineage>
</organism>
<dbReference type="STRING" id="1262585.BJI46_10730"/>
<reference evidence="1 2" key="1">
    <citation type="submission" date="2016-09" db="EMBL/GenBank/DDBJ databases">
        <authorList>
            <person name="Capua I."/>
            <person name="De Benedictis P."/>
            <person name="Joannis T."/>
            <person name="Lombin L.H."/>
            <person name="Cattoli G."/>
        </authorList>
    </citation>
    <scope>NUCLEOTIDE SEQUENCE [LARGE SCALE GENOMIC DNA]</scope>
    <source>
        <strain evidence="1 2">ANC 4671</strain>
    </source>
</reference>
<evidence type="ECO:0000313" key="2">
    <source>
        <dbReference type="Proteomes" id="UP000185895"/>
    </source>
</evidence>
<dbReference type="SUPFAM" id="SSF143744">
    <property type="entry name" value="GlcG-like"/>
    <property type="match status" value="1"/>
</dbReference>
<dbReference type="OrthoDB" id="9800768at2"/>
<dbReference type="RefSeq" id="WP_070069451.1">
    <property type="nucleotide sequence ID" value="NZ_MKKK01000013.1"/>
</dbReference>
<keyword evidence="2" id="KW-1185">Reference proteome</keyword>
<dbReference type="Pfam" id="PF03928">
    <property type="entry name" value="HbpS-like"/>
    <property type="match status" value="1"/>
</dbReference>
<accession>A0A1E7RCG2</accession>
<evidence type="ECO:0000313" key="1">
    <source>
        <dbReference type="EMBL" id="OEY97090.1"/>
    </source>
</evidence>
<dbReference type="InterPro" id="IPR005624">
    <property type="entry name" value="PduO/GlcC-like"/>
</dbReference>
<dbReference type="PANTHER" id="PTHR34309">
    <property type="entry name" value="SLR1406 PROTEIN"/>
    <property type="match status" value="1"/>
</dbReference>
<proteinExistence type="predicted"/>
<sequence>MRDHLLLENLFKEKLEKAYQLATEQGFSISISIVDSSGLLRQFMRMDGAVAGTIDVSIKKARTAALFGMNSFNFGQFANPNGAIYSIEHTNGGLISFGGGVVLYNEYQELVGAIGVAGASVEADQSIALAAAE</sequence>
<name>A0A1E7RCG2_9GAMM</name>
<dbReference type="AlphaFoldDB" id="A0A1E7RCG2"/>
<comment type="caution">
    <text evidence="1">The sequence shown here is derived from an EMBL/GenBank/DDBJ whole genome shotgun (WGS) entry which is preliminary data.</text>
</comment>